<gene>
    <name evidence="1" type="ORF">LCGC14_0098370</name>
</gene>
<dbReference type="EMBL" id="LAZR01000027">
    <property type="protein sequence ID" value="KKO03424.1"/>
    <property type="molecule type" value="Genomic_DNA"/>
</dbReference>
<name>A0A0F9YG98_9ZZZZ</name>
<evidence type="ECO:0000313" key="1">
    <source>
        <dbReference type="EMBL" id="KKO03424.1"/>
    </source>
</evidence>
<sequence>MMMKLKQRSELLNTLHSAAQLMTIRVLTLIGS</sequence>
<proteinExistence type="predicted"/>
<comment type="caution">
    <text evidence="1">The sequence shown here is derived from an EMBL/GenBank/DDBJ whole genome shotgun (WGS) entry which is preliminary data.</text>
</comment>
<reference evidence="1" key="1">
    <citation type="journal article" date="2015" name="Nature">
        <title>Complex archaea that bridge the gap between prokaryotes and eukaryotes.</title>
        <authorList>
            <person name="Spang A."/>
            <person name="Saw J.H."/>
            <person name="Jorgensen S.L."/>
            <person name="Zaremba-Niedzwiedzka K."/>
            <person name="Martijn J."/>
            <person name="Lind A.E."/>
            <person name="van Eijk R."/>
            <person name="Schleper C."/>
            <person name="Guy L."/>
            <person name="Ettema T.J."/>
        </authorList>
    </citation>
    <scope>NUCLEOTIDE SEQUENCE</scope>
</reference>
<accession>A0A0F9YG98</accession>
<organism evidence="1">
    <name type="scientific">marine sediment metagenome</name>
    <dbReference type="NCBI Taxonomy" id="412755"/>
    <lineage>
        <taxon>unclassified sequences</taxon>
        <taxon>metagenomes</taxon>
        <taxon>ecological metagenomes</taxon>
    </lineage>
</organism>
<dbReference type="AlphaFoldDB" id="A0A0F9YG98"/>
<protein>
    <submittedName>
        <fullName evidence="1">Uncharacterized protein</fullName>
    </submittedName>
</protein>